<dbReference type="GO" id="GO:0140999">
    <property type="term" value="F:histone H3K4 trimethyltransferase activity"/>
    <property type="evidence" value="ECO:0007669"/>
    <property type="project" value="UniProtKB-EC"/>
</dbReference>
<evidence type="ECO:0000256" key="13">
    <source>
        <dbReference type="ARBA" id="ARBA00023015"/>
    </source>
</evidence>
<protein>
    <recommendedName>
        <fullName evidence="3">[histone H3]-lysine(4) N-trimethyltransferase</fullName>
        <ecNumber evidence="3">2.1.1.354</ecNumber>
    </recommendedName>
</protein>
<dbReference type="EMBL" id="JBHFQA010000021">
    <property type="protein sequence ID" value="KAL2080122.1"/>
    <property type="molecule type" value="Genomic_DNA"/>
</dbReference>
<keyword evidence="7" id="KW-0808">Transferase</keyword>
<evidence type="ECO:0000256" key="6">
    <source>
        <dbReference type="ARBA" id="ARBA00022603"/>
    </source>
</evidence>
<dbReference type="GO" id="GO:0046974">
    <property type="term" value="F:histone H3K9 methyltransferase activity"/>
    <property type="evidence" value="ECO:0007669"/>
    <property type="project" value="UniProtKB-ARBA"/>
</dbReference>
<dbReference type="FunFam" id="2.170.270.10:FF:000017">
    <property type="entry name" value="Histone-lysine N-methyltransferase"/>
    <property type="match status" value="1"/>
</dbReference>
<feature type="compositionally biased region" description="Acidic residues" evidence="18">
    <location>
        <begin position="1175"/>
        <end position="1195"/>
    </location>
</feature>
<dbReference type="GO" id="GO:0046872">
    <property type="term" value="F:metal ion binding"/>
    <property type="evidence" value="ECO:0007669"/>
    <property type="project" value="UniProtKB-KW"/>
</dbReference>
<dbReference type="Pfam" id="PF18359">
    <property type="entry name" value="Tudor_5"/>
    <property type="match status" value="1"/>
</dbReference>
<dbReference type="Gene3D" id="2.170.270.10">
    <property type="entry name" value="SET domain"/>
    <property type="match status" value="2"/>
</dbReference>
<evidence type="ECO:0000256" key="3">
    <source>
        <dbReference type="ARBA" id="ARBA00012182"/>
    </source>
</evidence>
<feature type="compositionally biased region" description="Acidic residues" evidence="18">
    <location>
        <begin position="100"/>
        <end position="111"/>
    </location>
</feature>
<evidence type="ECO:0000256" key="18">
    <source>
        <dbReference type="SAM" id="MobiDB-lite"/>
    </source>
</evidence>
<evidence type="ECO:0000256" key="12">
    <source>
        <dbReference type="ARBA" id="ARBA00022853"/>
    </source>
</evidence>
<evidence type="ECO:0000259" key="20">
    <source>
        <dbReference type="PROSITE" id="PS50867"/>
    </source>
</evidence>
<feature type="compositionally biased region" description="Low complexity" evidence="18">
    <location>
        <begin position="724"/>
        <end position="754"/>
    </location>
</feature>
<dbReference type="CDD" id="cd01395">
    <property type="entry name" value="HMT_MBD"/>
    <property type="match status" value="1"/>
</dbReference>
<dbReference type="SMART" id="SM00391">
    <property type="entry name" value="MBD"/>
    <property type="match status" value="1"/>
</dbReference>
<dbReference type="Pfam" id="PF18300">
    <property type="entry name" value="DUF5604"/>
    <property type="match status" value="1"/>
</dbReference>
<evidence type="ECO:0000259" key="19">
    <source>
        <dbReference type="PROSITE" id="PS50280"/>
    </source>
</evidence>
<dbReference type="Gene3D" id="2.30.30.140">
    <property type="match status" value="2"/>
</dbReference>
<dbReference type="InterPro" id="IPR041292">
    <property type="entry name" value="Tudor_4"/>
</dbReference>
<name>A0ABD1IYU6_9TELE</name>
<dbReference type="InterPro" id="IPR001739">
    <property type="entry name" value="Methyl_CpG_DNA-bd"/>
</dbReference>
<comment type="catalytic activity">
    <reaction evidence="16">
        <text>L-lysyl(4)-[histone H3] + 3 S-adenosyl-L-methionine = N(6),N(6),N(6)-trimethyl-L-lysyl(4)-[histone H3] + 3 S-adenosyl-L-homocysteine + 3 H(+)</text>
        <dbReference type="Rhea" id="RHEA:60260"/>
        <dbReference type="Rhea" id="RHEA-COMP:15537"/>
        <dbReference type="Rhea" id="RHEA-COMP:15547"/>
        <dbReference type="ChEBI" id="CHEBI:15378"/>
        <dbReference type="ChEBI" id="CHEBI:29969"/>
        <dbReference type="ChEBI" id="CHEBI:57856"/>
        <dbReference type="ChEBI" id="CHEBI:59789"/>
        <dbReference type="ChEBI" id="CHEBI:61961"/>
        <dbReference type="EC" id="2.1.1.354"/>
    </reaction>
</comment>
<gene>
    <name evidence="21" type="ORF">ACEWY4_023915</name>
</gene>
<dbReference type="InterPro" id="IPR001214">
    <property type="entry name" value="SET_dom"/>
</dbReference>
<dbReference type="InterPro" id="IPR007728">
    <property type="entry name" value="Pre-SET_dom"/>
</dbReference>
<sequence length="1370" mass="151362">MEEMEGDLEAFGRWLDSKMLKNSDLRKRQEAILELEKRIQQKEKADNCYHFLYNSAHKSLLECESVMKGFYNMLDLEYRDSDSEDGDSGNKQKANVIQIEDADMEDDEDCEDNHLENMDIDDPNTNLPGVKADQDEMMESTSKALKESSQSQSTRSQLRKQTVNAVDRTPAPTLGADTDIRTSMIAAASTPSTPEALPSCESPSLPLPTTSTGPTGRRRPPSELLKSTDATLIKSKLKSYLSRSDSPQPPTRNSASCGTSKTGKVSTPRSTSKEMASTPVCALANVTPKDSNKTTSNTKSKKEKSIKSYMNETHKPTISNGTAKPSKHSGSINSETIPPKKKHRPDSSETLTSNSAMSSVSNSKSGSKTVVNSKAVMTDCTLSTSQSSSSAKKSSKTPIETPSTSKTQTSLPTTTTTTAAGNPCATKETVSKTGAPYKQLTVSEVWGVEPNNTASDKSKPVQPVKEQSGGMTKASDKNKPVQPVKELSVGMKVLGRRRTKTWQEGVLTEIRPTGEGGSFKYKVYFEEKGKILLSGHHIAFTGPPTLNQLEVGSRVAARFHEGTQSWILSATLAELPDRKNRMRFLMFYDDGNVGYVTLPDMHLVYKPLENLGEDIEDEEVKKFVQATLKPGYTPTILVLQEGEELQVEHNGKWKEARITSVDSSLVKVDFKSDDHSEWLYKGSERLHYVYRMKQRALEAKGKERTAHADSSRVPPKPQTALTALLSSKTPTSTPTTSTTTSDNTTSTKKSISSPQNGPPALSKAAVPRTTESVQEVTSAKMQPHIVLQRMPITKIMQFISLYSVQALPDTAASSPPPRAIKSPLSSPEKNSHITSFSRTMYNPHRCCPACLDAHRPSRPNPYSGSNPLQLPQLHGFHRITGRYRIDHKVLFHVFYRSPCGRSLSTMGHVQDFLFSTRCDFLSLDMFSLDPYVLVKRAVPPGQPQTFFSVPDISNGVESVPIPCINQVDNTRPQFANYISQRRPVQGVNINTQTSFLVGCDCTDGCLDRTKCSCHQLTTEATSLCPGGPVDESAGYAHKRLPKALATGLYECNPLCRCDPRMCCNRVVQHGPQLRLQMFMTQHKGWGIRCLDDVSKGTFVCTFAGNVMTDEMANAEGKVSGDEYFANLDFIEGVEKMKEGYESSAYCSDSDDKQNRNPQPTAAYKSSGDAPMSISIDDDGESDDNDDSSDDDFEALSDEHVSSDDSDVAYDVDEDITVQRDYITRRNAKILKVAVGEKSQGRTRPYFAVKSTHRKVKPSSETTKAENKKDLLTRNCTRKLFDGEESCYIIDARHHGNVGRYINHSCDPNLFVQNVFVDTHDLRFPWVAFFTSKRVRAGTELTWDYNYEVGSVEGKLLLCCCGSERCTGRLL</sequence>
<accession>A0ABD1IYU6</accession>
<comment type="caution">
    <text evidence="21">The sequence shown here is derived from an EMBL/GenBank/DDBJ whole genome shotgun (WGS) entry which is preliminary data.</text>
</comment>
<dbReference type="CDD" id="cd10517">
    <property type="entry name" value="SET_SETDB1"/>
    <property type="match status" value="1"/>
</dbReference>
<evidence type="ECO:0000256" key="4">
    <source>
        <dbReference type="ARBA" id="ARBA00022454"/>
    </source>
</evidence>
<evidence type="ECO:0000256" key="11">
    <source>
        <dbReference type="ARBA" id="ARBA00022833"/>
    </source>
</evidence>
<dbReference type="Pfam" id="PF00856">
    <property type="entry name" value="SET"/>
    <property type="match status" value="1"/>
</dbReference>
<evidence type="ECO:0000256" key="16">
    <source>
        <dbReference type="ARBA" id="ARBA00047571"/>
    </source>
</evidence>
<evidence type="ECO:0000313" key="21">
    <source>
        <dbReference type="EMBL" id="KAL2080122.1"/>
    </source>
</evidence>
<keyword evidence="8" id="KW-0949">S-adenosyl-L-methionine</keyword>
<evidence type="ECO:0000256" key="5">
    <source>
        <dbReference type="ARBA" id="ARBA00022491"/>
    </source>
</evidence>
<evidence type="ECO:0000256" key="9">
    <source>
        <dbReference type="ARBA" id="ARBA00022723"/>
    </source>
</evidence>
<keyword evidence="22" id="KW-1185">Reference proteome</keyword>
<comment type="subcellular location">
    <subcellularLocation>
        <location evidence="2">Chromosome</location>
    </subcellularLocation>
    <subcellularLocation>
        <location evidence="1">Nucleus</location>
    </subcellularLocation>
</comment>
<feature type="region of interest" description="Disordered" evidence="18">
    <location>
        <begin position="810"/>
        <end position="832"/>
    </location>
</feature>
<keyword evidence="11" id="KW-0862">Zinc</keyword>
<dbReference type="InterPro" id="IPR016177">
    <property type="entry name" value="DNA-bd_dom_sf"/>
</dbReference>
<dbReference type="PROSITE" id="PS50867">
    <property type="entry name" value="PRE_SET"/>
    <property type="match status" value="1"/>
</dbReference>
<dbReference type="GO" id="GO:0032259">
    <property type="term" value="P:methylation"/>
    <property type="evidence" value="ECO:0007669"/>
    <property type="project" value="UniProtKB-KW"/>
</dbReference>
<feature type="compositionally biased region" description="Polar residues" evidence="18">
    <location>
        <begin position="316"/>
        <end position="336"/>
    </location>
</feature>
<dbReference type="Proteomes" id="UP001591681">
    <property type="component" value="Unassembled WGS sequence"/>
</dbReference>
<keyword evidence="4" id="KW-0158">Chromosome</keyword>
<dbReference type="InterPro" id="IPR046341">
    <property type="entry name" value="SET_dom_sf"/>
</dbReference>
<dbReference type="EC" id="2.1.1.354" evidence="3"/>
<keyword evidence="5" id="KW-0678">Repressor</keyword>
<feature type="region of interest" description="Disordered" evidence="18">
    <location>
        <begin position="724"/>
        <end position="777"/>
    </location>
</feature>
<dbReference type="InterPro" id="IPR047232">
    <property type="entry name" value="SETDB1/2-like_MBD"/>
</dbReference>
<dbReference type="InterPro" id="IPR041291">
    <property type="entry name" value="TUDOR_5"/>
</dbReference>
<evidence type="ECO:0000256" key="7">
    <source>
        <dbReference type="ARBA" id="ARBA00022679"/>
    </source>
</evidence>
<comment type="function">
    <text evidence="17">Histone methyltransferase that specifically trimethylates 'Lys-9' of histone H3. H3 'Lys-9' trimethylation represents a specific tag for epigenetic transcriptional repression by recruiting HP1 (CBX1, CBX3 and/or CBX5) proteins to methylated histones. Mainly functions in euchromatin regions, thereby playing a central role in the silencing of euchromatic genes. H3 'Lys-9' trimethylation is coordinated with DNA methylation. Plays a role in promoter hypermethylation and transcriptional silencing of tumor suppressor genes (TSGs) or other tumor-related genes. Also required to maintain a transcriptionally repressive state of genes in undifferentiated embryonic stem cells (ESCs). Associates at promoter regions of tumor suppressor genes (TSGs) leading to their gene silencing.</text>
</comment>
<feature type="domain" description="Pre-SET" evidence="20">
    <location>
        <begin position="997"/>
        <end position="1070"/>
    </location>
</feature>
<dbReference type="SMART" id="SM00317">
    <property type="entry name" value="SET"/>
    <property type="match status" value="1"/>
</dbReference>
<evidence type="ECO:0000256" key="1">
    <source>
        <dbReference type="ARBA" id="ARBA00004123"/>
    </source>
</evidence>
<evidence type="ECO:0000256" key="10">
    <source>
        <dbReference type="ARBA" id="ARBA00022737"/>
    </source>
</evidence>
<feature type="compositionally biased region" description="Low complexity" evidence="18">
    <location>
        <begin position="381"/>
        <end position="392"/>
    </location>
</feature>
<feature type="region of interest" description="Disordered" evidence="18">
    <location>
        <begin position="448"/>
        <end position="483"/>
    </location>
</feature>
<keyword evidence="6" id="KW-0489">Methyltransferase</keyword>
<dbReference type="InterPro" id="IPR051516">
    <property type="entry name" value="SETDB_methyltransferase"/>
</dbReference>
<keyword evidence="13" id="KW-0805">Transcription regulation</keyword>
<dbReference type="GO" id="GO:0005634">
    <property type="term" value="C:nucleus"/>
    <property type="evidence" value="ECO:0007669"/>
    <property type="project" value="UniProtKB-SubCell"/>
</dbReference>
<evidence type="ECO:0000256" key="8">
    <source>
        <dbReference type="ARBA" id="ARBA00022691"/>
    </source>
</evidence>
<keyword evidence="9" id="KW-0479">Metal-binding</keyword>
<feature type="compositionally biased region" description="Low complexity" evidence="18">
    <location>
        <begin position="287"/>
        <end position="298"/>
    </location>
</feature>
<evidence type="ECO:0000313" key="22">
    <source>
        <dbReference type="Proteomes" id="UP001591681"/>
    </source>
</evidence>
<evidence type="ECO:0000256" key="2">
    <source>
        <dbReference type="ARBA" id="ARBA00004286"/>
    </source>
</evidence>
<dbReference type="PANTHER" id="PTHR46024:SF2">
    <property type="entry name" value="HISTONE-LYSINE N-METHYLTRANSFERASE SETDB1"/>
    <property type="match status" value="1"/>
</dbReference>
<reference evidence="21 22" key="1">
    <citation type="submission" date="2024-09" db="EMBL/GenBank/DDBJ databases">
        <title>A chromosome-level genome assembly of Gray's grenadier anchovy, Coilia grayii.</title>
        <authorList>
            <person name="Fu Z."/>
        </authorList>
    </citation>
    <scope>NUCLEOTIDE SEQUENCE [LARGE SCALE GENOMIC DNA]</scope>
    <source>
        <strain evidence="21">G4</strain>
        <tissue evidence="21">Muscle</tissue>
    </source>
</reference>
<feature type="compositionally biased region" description="Polar residues" evidence="18">
    <location>
        <begin position="241"/>
        <end position="275"/>
    </location>
</feature>
<feature type="region of interest" description="Disordered" evidence="18">
    <location>
        <begin position="97"/>
        <end position="430"/>
    </location>
</feature>
<dbReference type="InterPro" id="IPR040880">
    <property type="entry name" value="DUF5604"/>
</dbReference>
<feature type="compositionally biased region" description="Low complexity" evidence="18">
    <location>
        <begin position="401"/>
        <end position="426"/>
    </location>
</feature>
<dbReference type="PROSITE" id="PS50280">
    <property type="entry name" value="SET"/>
    <property type="match status" value="1"/>
</dbReference>
<dbReference type="GO" id="GO:0005694">
    <property type="term" value="C:chromosome"/>
    <property type="evidence" value="ECO:0007669"/>
    <property type="project" value="UniProtKB-SubCell"/>
</dbReference>
<dbReference type="SMART" id="SM00468">
    <property type="entry name" value="PreSET"/>
    <property type="match status" value="1"/>
</dbReference>
<feature type="compositionally biased region" description="Low complexity" evidence="18">
    <location>
        <begin position="202"/>
        <end position="215"/>
    </location>
</feature>
<evidence type="ECO:0000256" key="17">
    <source>
        <dbReference type="ARBA" id="ARBA00055955"/>
    </source>
</evidence>
<dbReference type="SUPFAM" id="SSF82199">
    <property type="entry name" value="SET domain"/>
    <property type="match status" value="1"/>
</dbReference>
<feature type="domain" description="SET" evidence="19">
    <location>
        <begin position="1073"/>
        <end position="1345"/>
    </location>
</feature>
<keyword evidence="14" id="KW-0804">Transcription</keyword>
<keyword evidence="15" id="KW-0539">Nucleus</keyword>
<evidence type="ECO:0000256" key="14">
    <source>
        <dbReference type="ARBA" id="ARBA00023163"/>
    </source>
</evidence>
<dbReference type="Pfam" id="PF05033">
    <property type="entry name" value="Pre-SET"/>
    <property type="match status" value="1"/>
</dbReference>
<feature type="compositionally biased region" description="Polar residues" evidence="18">
    <location>
        <begin position="823"/>
        <end position="832"/>
    </location>
</feature>
<dbReference type="PANTHER" id="PTHR46024">
    <property type="entry name" value="HISTONE-LYSINE N-METHYLTRANSFERASE EGGLESS"/>
    <property type="match status" value="1"/>
</dbReference>
<feature type="region of interest" description="Disordered" evidence="18">
    <location>
        <begin position="1144"/>
        <end position="1207"/>
    </location>
</feature>
<proteinExistence type="predicted"/>
<organism evidence="21 22">
    <name type="scientific">Coilia grayii</name>
    <name type="common">Gray's grenadier anchovy</name>
    <dbReference type="NCBI Taxonomy" id="363190"/>
    <lineage>
        <taxon>Eukaryota</taxon>
        <taxon>Metazoa</taxon>
        <taxon>Chordata</taxon>
        <taxon>Craniata</taxon>
        <taxon>Vertebrata</taxon>
        <taxon>Euteleostomi</taxon>
        <taxon>Actinopterygii</taxon>
        <taxon>Neopterygii</taxon>
        <taxon>Teleostei</taxon>
        <taxon>Clupei</taxon>
        <taxon>Clupeiformes</taxon>
        <taxon>Clupeoidei</taxon>
        <taxon>Engraulidae</taxon>
        <taxon>Coilinae</taxon>
        <taxon>Coilia</taxon>
    </lineage>
</organism>
<keyword evidence="12" id="KW-0156">Chromatin regulator</keyword>
<dbReference type="Pfam" id="PF01429">
    <property type="entry name" value="MBD"/>
    <property type="match status" value="1"/>
</dbReference>
<feature type="compositionally biased region" description="Low complexity" evidence="18">
    <location>
        <begin position="147"/>
        <end position="162"/>
    </location>
</feature>
<feature type="compositionally biased region" description="Low complexity" evidence="18">
    <location>
        <begin position="350"/>
        <end position="374"/>
    </location>
</feature>
<keyword evidence="10" id="KW-0677">Repeat</keyword>
<dbReference type="Pfam" id="PF18358">
    <property type="entry name" value="Tudor_4"/>
    <property type="match status" value="1"/>
</dbReference>
<dbReference type="SUPFAM" id="SSF54171">
    <property type="entry name" value="DNA-binding domain"/>
    <property type="match status" value="1"/>
</dbReference>
<evidence type="ECO:0000256" key="15">
    <source>
        <dbReference type="ARBA" id="ARBA00023242"/>
    </source>
</evidence>